<dbReference type="Proteomes" id="UP000076552">
    <property type="component" value="Unassembled WGS sequence"/>
</dbReference>
<accession>A0A166TVX3</accession>
<evidence type="ECO:0000313" key="3">
    <source>
        <dbReference type="Proteomes" id="UP000076552"/>
    </source>
</evidence>
<dbReference type="AlphaFoldDB" id="A0A166TVX3"/>
<feature type="region of interest" description="Disordered" evidence="1">
    <location>
        <begin position="575"/>
        <end position="596"/>
    </location>
</feature>
<feature type="region of interest" description="Disordered" evidence="1">
    <location>
        <begin position="1"/>
        <end position="27"/>
    </location>
</feature>
<feature type="compositionally biased region" description="Basic and acidic residues" evidence="1">
    <location>
        <begin position="201"/>
        <end position="213"/>
    </location>
</feature>
<protein>
    <submittedName>
        <fullName evidence="2">Uncharacterized protein</fullName>
    </submittedName>
</protein>
<dbReference type="EMBL" id="LFIV01000056">
    <property type="protein sequence ID" value="KZL72571.1"/>
    <property type="molecule type" value="Genomic_DNA"/>
</dbReference>
<evidence type="ECO:0000256" key="1">
    <source>
        <dbReference type="SAM" id="MobiDB-lite"/>
    </source>
</evidence>
<feature type="compositionally biased region" description="Polar residues" evidence="1">
    <location>
        <begin position="8"/>
        <end position="20"/>
    </location>
</feature>
<reference evidence="2 3" key="1">
    <citation type="submission" date="2015-06" db="EMBL/GenBank/DDBJ databases">
        <title>Survival trade-offs in plant roots during colonization by closely related pathogenic and mutualistic fungi.</title>
        <authorList>
            <person name="Hacquard S."/>
            <person name="Kracher B."/>
            <person name="Hiruma K."/>
            <person name="Weinman A."/>
            <person name="Muench P."/>
            <person name="Garrido Oter R."/>
            <person name="Ver Loren van Themaat E."/>
            <person name="Dallerey J.-F."/>
            <person name="Damm U."/>
            <person name="Henrissat B."/>
            <person name="Lespinet O."/>
            <person name="Thon M."/>
            <person name="Kemen E."/>
            <person name="McHardy A.C."/>
            <person name="Schulze-Lefert P."/>
            <person name="O'Connell R.J."/>
        </authorList>
    </citation>
    <scope>NUCLEOTIDE SEQUENCE [LARGE SCALE GENOMIC DNA]</scope>
    <source>
        <strain evidence="2 3">0861</strain>
    </source>
</reference>
<feature type="compositionally biased region" description="Polar residues" evidence="1">
    <location>
        <begin position="164"/>
        <end position="173"/>
    </location>
</feature>
<feature type="region of interest" description="Disordered" evidence="1">
    <location>
        <begin position="114"/>
        <end position="226"/>
    </location>
</feature>
<feature type="compositionally biased region" description="Polar residues" evidence="1">
    <location>
        <begin position="420"/>
        <end position="441"/>
    </location>
</feature>
<name>A0A166TVX3_9PEZI</name>
<feature type="compositionally biased region" description="Low complexity" evidence="1">
    <location>
        <begin position="283"/>
        <end position="293"/>
    </location>
</feature>
<evidence type="ECO:0000313" key="2">
    <source>
        <dbReference type="EMBL" id="KZL72571.1"/>
    </source>
</evidence>
<gene>
    <name evidence="2" type="ORF">CT0861_05434</name>
</gene>
<organism evidence="2 3">
    <name type="scientific">Colletotrichum tofieldiae</name>
    <dbReference type="NCBI Taxonomy" id="708197"/>
    <lineage>
        <taxon>Eukaryota</taxon>
        <taxon>Fungi</taxon>
        <taxon>Dikarya</taxon>
        <taxon>Ascomycota</taxon>
        <taxon>Pezizomycotina</taxon>
        <taxon>Sordariomycetes</taxon>
        <taxon>Hypocreomycetidae</taxon>
        <taxon>Glomerellales</taxon>
        <taxon>Glomerellaceae</taxon>
        <taxon>Colletotrichum</taxon>
        <taxon>Colletotrichum spaethianum species complex</taxon>
    </lineage>
</organism>
<feature type="compositionally biased region" description="Polar residues" evidence="1">
    <location>
        <begin position="330"/>
        <end position="349"/>
    </location>
</feature>
<sequence>MPKFEARASSNINPQSQDNHGSLFVEQVNPARGSSLLNHSAACLPASSSPSRIPSSPCDNHIGNLRVAARLESRTYRTGFFPETEPSNARDSFISEDEVLEKALVGTQVSGFILEDDNSDSSPQEIKKAPEARASGKHLKRPNWKQAESMKKGASGDDVGASNVRPSQLFSTSVERDYITLPQGTTSQHRRSQKSSANKTQAEEKLQAQDSKMRQTSNAARGGVQGNALATAKKSSGASSFNLMSNMAIRASKPSIRVVANALKKDTPSTTAPELRPSRRLASADSPQSSISSKNGTGGNLGICEERGIRKTPPNETSKARVGAVFPAISPSNASPQTAPGSRTATTPGQKPKVLNQRRVDPSTLGLIPIKALPGPLYEPEYPVTEFANAKYAAAAETTPSPPIEKNVWTGSRMGRRRSQTLPNPQTAGALNRGVTTTSAAHPSHGTGIGHRGPISARPLNESKEGNQIPIDDDWPLSEDEVSARHRQAGGLRNPHQQLGGLRTPDRKGRARLQLGTKPLPSERQLVEEFRSPNVWRDRTHKRGVSSFLSPNSAQEEEPEQKRVRNELFEPKTGMGKCRVTQHPDKPASIQSSRVGSQSVMIKHIIDIASRSGDMNVANTYGTDNRLVDRRYHPDEYT</sequence>
<comment type="caution">
    <text evidence="2">The sequence shown here is derived from an EMBL/GenBank/DDBJ whole genome shotgun (WGS) entry which is preliminary data.</text>
</comment>
<proteinExistence type="predicted"/>
<feature type="region of interest" description="Disordered" evidence="1">
    <location>
        <begin position="263"/>
        <end position="357"/>
    </location>
</feature>
<feature type="region of interest" description="Disordered" evidence="1">
    <location>
        <begin position="542"/>
        <end position="563"/>
    </location>
</feature>
<feature type="region of interest" description="Disordered" evidence="1">
    <location>
        <begin position="416"/>
        <end position="458"/>
    </location>
</feature>
<keyword evidence="3" id="KW-1185">Reference proteome</keyword>